<sequence length="473" mass="51350">GMLAAEAGFEQLMAAEEGSVTPVDMSAYEKNLKKSWVWDELQEVRNLRPSFNTRLGIWGGLAYSGIDSLILKGRVPWTFRHKGTDSGHTGKARQVSHHPQNYAPLSTDILTSVSLTSTNHAEDQPVHLQLPYTTLYPDSASATGETTEVDGDAVDAQRAKEAAQARVHHIKVNVGEYAGLLGRACPASVYEYVDAEPGEEGSWEGKKLVINSQLIYNQAPPTLTSLQENTAFFRSPSPFHRKPFQVVDIPGHPRIRGQFTNYFQDGSKGKSTANGVKAVVFVCDAAALTRNAGAVAEHLHLVMHSISNLPPSQPQPPLLVFANKADLLPTPAATGAAGGVKLKIPNKALAISRTTTVLERELEKRRLNSFKSGPAVLSDIGDEHGEDEDTVGGLDVTEGETFRFEKWDGGVIEVRSGWVDVQRATASAAGHESTDEGSENEEHEKREKVRDPKVAEPKTDGLADLVNWIAALR</sequence>
<organism evidence="1 2">
    <name type="scientific">Acaulospora colombiana</name>
    <dbReference type="NCBI Taxonomy" id="27376"/>
    <lineage>
        <taxon>Eukaryota</taxon>
        <taxon>Fungi</taxon>
        <taxon>Fungi incertae sedis</taxon>
        <taxon>Mucoromycota</taxon>
        <taxon>Glomeromycotina</taxon>
        <taxon>Glomeromycetes</taxon>
        <taxon>Diversisporales</taxon>
        <taxon>Acaulosporaceae</taxon>
        <taxon>Acaulospora</taxon>
    </lineage>
</organism>
<dbReference type="EMBL" id="CAJVPT010023598">
    <property type="protein sequence ID" value="CAG8666314.1"/>
    <property type="molecule type" value="Genomic_DNA"/>
</dbReference>
<accession>A0ACA9NST4</accession>
<proteinExistence type="predicted"/>
<dbReference type="Proteomes" id="UP000789525">
    <property type="component" value="Unassembled WGS sequence"/>
</dbReference>
<reference evidence="1" key="1">
    <citation type="submission" date="2021-06" db="EMBL/GenBank/DDBJ databases">
        <authorList>
            <person name="Kallberg Y."/>
            <person name="Tangrot J."/>
            <person name="Rosling A."/>
        </authorList>
    </citation>
    <scope>NUCLEOTIDE SEQUENCE</scope>
    <source>
        <strain evidence="1">CL356</strain>
    </source>
</reference>
<keyword evidence="2" id="KW-1185">Reference proteome</keyword>
<protein>
    <submittedName>
        <fullName evidence="1">9717_t:CDS:1</fullName>
    </submittedName>
</protein>
<evidence type="ECO:0000313" key="2">
    <source>
        <dbReference type="Proteomes" id="UP000789525"/>
    </source>
</evidence>
<comment type="caution">
    <text evidence="1">The sequence shown here is derived from an EMBL/GenBank/DDBJ whole genome shotgun (WGS) entry which is preliminary data.</text>
</comment>
<feature type="non-terminal residue" evidence="1">
    <location>
        <position position="1"/>
    </location>
</feature>
<name>A0ACA9NST4_9GLOM</name>
<evidence type="ECO:0000313" key="1">
    <source>
        <dbReference type="EMBL" id="CAG8666314.1"/>
    </source>
</evidence>
<gene>
    <name evidence="1" type="ORF">ACOLOM_LOCUS8779</name>
</gene>